<evidence type="ECO:0000313" key="2">
    <source>
        <dbReference type="EMBL" id="GBP42700.1"/>
    </source>
</evidence>
<feature type="compositionally biased region" description="Polar residues" evidence="1">
    <location>
        <begin position="101"/>
        <end position="112"/>
    </location>
</feature>
<feature type="region of interest" description="Disordered" evidence="1">
    <location>
        <begin position="79"/>
        <end position="112"/>
    </location>
</feature>
<dbReference type="Proteomes" id="UP000299102">
    <property type="component" value="Unassembled WGS sequence"/>
</dbReference>
<evidence type="ECO:0000256" key="1">
    <source>
        <dbReference type="SAM" id="MobiDB-lite"/>
    </source>
</evidence>
<dbReference type="AlphaFoldDB" id="A0A4C1VVX6"/>
<organism evidence="2 3">
    <name type="scientific">Eumeta variegata</name>
    <name type="common">Bagworm moth</name>
    <name type="synonym">Eumeta japonica</name>
    <dbReference type="NCBI Taxonomy" id="151549"/>
    <lineage>
        <taxon>Eukaryota</taxon>
        <taxon>Metazoa</taxon>
        <taxon>Ecdysozoa</taxon>
        <taxon>Arthropoda</taxon>
        <taxon>Hexapoda</taxon>
        <taxon>Insecta</taxon>
        <taxon>Pterygota</taxon>
        <taxon>Neoptera</taxon>
        <taxon>Endopterygota</taxon>
        <taxon>Lepidoptera</taxon>
        <taxon>Glossata</taxon>
        <taxon>Ditrysia</taxon>
        <taxon>Tineoidea</taxon>
        <taxon>Psychidae</taxon>
        <taxon>Oiketicinae</taxon>
        <taxon>Eumeta</taxon>
    </lineage>
</organism>
<name>A0A4C1VVX6_EUMVA</name>
<gene>
    <name evidence="2" type="ORF">EVAR_21975_1</name>
</gene>
<evidence type="ECO:0000313" key="3">
    <source>
        <dbReference type="Proteomes" id="UP000299102"/>
    </source>
</evidence>
<accession>A0A4C1VVX6</accession>
<comment type="caution">
    <text evidence="2">The sequence shown here is derived from an EMBL/GenBank/DDBJ whole genome shotgun (WGS) entry which is preliminary data.</text>
</comment>
<protein>
    <submittedName>
        <fullName evidence="2">Uncharacterized protein</fullName>
    </submittedName>
</protein>
<keyword evidence="3" id="KW-1185">Reference proteome</keyword>
<proteinExistence type="predicted"/>
<sequence>MPRAVNAAEWDQRWYLFVKRVLLRPWDVNAFTEERGGFTSQRSWQQPSEKQLYGRSERCDWESTSRLVIPDPLDLNNEQLYQDQRSTQRCKIETPRGYMSLPQNSLPRSPPP</sequence>
<reference evidence="2 3" key="1">
    <citation type="journal article" date="2019" name="Commun. Biol.">
        <title>The bagworm genome reveals a unique fibroin gene that provides high tensile strength.</title>
        <authorList>
            <person name="Kono N."/>
            <person name="Nakamura H."/>
            <person name="Ohtoshi R."/>
            <person name="Tomita M."/>
            <person name="Numata K."/>
            <person name="Arakawa K."/>
        </authorList>
    </citation>
    <scope>NUCLEOTIDE SEQUENCE [LARGE SCALE GENOMIC DNA]</scope>
</reference>
<dbReference type="EMBL" id="BGZK01000422">
    <property type="protein sequence ID" value="GBP42700.1"/>
    <property type="molecule type" value="Genomic_DNA"/>
</dbReference>
<feature type="compositionally biased region" description="Polar residues" evidence="1">
    <location>
        <begin position="79"/>
        <end position="89"/>
    </location>
</feature>